<evidence type="ECO:0000256" key="2">
    <source>
        <dbReference type="ARBA" id="ARBA00022723"/>
    </source>
</evidence>
<dbReference type="PRINTS" id="PR00047">
    <property type="entry name" value="STROIDFINGER"/>
</dbReference>
<sequence>MTMEGPQQQLKESPPPSPGDDSKGSDLVDSTSALTNPLLVSSAGGLMVTNPALFTHTMLSAPTLLLGNPPVLNSDWVAQLKELQERSGLAAAVAAASQSQNSTPSDSDVGDTDQSRHYTSRNTGQPVSMDLCVVCGDRASGRHYGAISCEGCKGFFKRSIRKQLGYTCRGSKNCEVTKHHRNRCQYCRLQKCLAMGMRSDSVQSERKPATYGSLTSERRDNKEGSPPVPLHTLAGMDPSSQIGKTPVVGKDIPSIPPANLAELHMQMAKAFEREREQASSYPLINVWKTLLDMAKSGDLQLKKVRKERIEWQNLANGDLRRHNSDSPPTTNGDLEGKHSPKQESGVKRNITNITKMNGSENGMDDSESEFEKSDTPILSSSLVPFNLTAPTPMPPYLNVHYICESASRLLFLSVHWARNIPAFQCLSQEVQVALIRGCWSELFTLGMAQCSKVMSLNTILTAIVSHLSQTTTSEKLSGIRYKQVSEHITRLQDFVAALSKLQIDEHEFAYLKVLSLFSSDNVQHSKRNVIERLQEKAAQELRNHIEDHYPNPCDRFSRILLKLPQLRTLQPQIGITIKVLSKCLKEIMHGTIFGYGRVIFCRSNWKCSD</sequence>
<evidence type="ECO:0000256" key="3">
    <source>
        <dbReference type="ARBA" id="ARBA00022771"/>
    </source>
</evidence>
<evidence type="ECO:0000256" key="4">
    <source>
        <dbReference type="ARBA" id="ARBA00022833"/>
    </source>
</evidence>
<dbReference type="SUPFAM" id="SSF57716">
    <property type="entry name" value="Glucocorticoid receptor-like (DNA-binding domain)"/>
    <property type="match status" value="1"/>
</dbReference>
<dbReference type="SMART" id="SM00399">
    <property type="entry name" value="ZnF_C4"/>
    <property type="match status" value="1"/>
</dbReference>
<dbReference type="PANTHER" id="PTHR24083">
    <property type="entry name" value="NUCLEAR HORMONE RECEPTOR"/>
    <property type="match status" value="1"/>
</dbReference>
<name>A0A5N5T2J0_9CRUS</name>
<dbReference type="PROSITE" id="PS51843">
    <property type="entry name" value="NR_LBD"/>
    <property type="match status" value="1"/>
</dbReference>
<keyword evidence="7 10" id="KW-0804">Transcription</keyword>
<dbReference type="SMART" id="SM00430">
    <property type="entry name" value="HOLI"/>
    <property type="match status" value="1"/>
</dbReference>
<feature type="domain" description="NR LBD" evidence="13">
    <location>
        <begin position="354"/>
        <end position="599"/>
    </location>
</feature>
<dbReference type="Pfam" id="PF00104">
    <property type="entry name" value="Hormone_recep"/>
    <property type="match status" value="1"/>
</dbReference>
<organism evidence="14 15">
    <name type="scientific">Armadillidium nasatum</name>
    <dbReference type="NCBI Taxonomy" id="96803"/>
    <lineage>
        <taxon>Eukaryota</taxon>
        <taxon>Metazoa</taxon>
        <taxon>Ecdysozoa</taxon>
        <taxon>Arthropoda</taxon>
        <taxon>Crustacea</taxon>
        <taxon>Multicrustacea</taxon>
        <taxon>Malacostraca</taxon>
        <taxon>Eumalacostraca</taxon>
        <taxon>Peracarida</taxon>
        <taxon>Isopoda</taxon>
        <taxon>Oniscidea</taxon>
        <taxon>Crinocheta</taxon>
        <taxon>Armadillidiidae</taxon>
        <taxon>Armadillidium</taxon>
    </lineage>
</organism>
<dbReference type="GO" id="GO:0008270">
    <property type="term" value="F:zinc ion binding"/>
    <property type="evidence" value="ECO:0007669"/>
    <property type="project" value="UniProtKB-KW"/>
</dbReference>
<evidence type="ECO:0000256" key="7">
    <source>
        <dbReference type="ARBA" id="ARBA00023163"/>
    </source>
</evidence>
<dbReference type="OrthoDB" id="40902at2759"/>
<feature type="region of interest" description="Disordered" evidence="11">
    <location>
        <begin position="92"/>
        <end position="122"/>
    </location>
</feature>
<feature type="domain" description="Nuclear receptor" evidence="12">
    <location>
        <begin position="129"/>
        <end position="204"/>
    </location>
</feature>
<feature type="compositionally biased region" description="Polar residues" evidence="11">
    <location>
        <begin position="349"/>
        <end position="360"/>
    </location>
</feature>
<keyword evidence="9 10" id="KW-0539">Nucleus</keyword>
<dbReference type="PRINTS" id="PR00398">
    <property type="entry name" value="STRDHORMONER"/>
</dbReference>
<dbReference type="Proteomes" id="UP000326759">
    <property type="component" value="Unassembled WGS sequence"/>
</dbReference>
<accession>A0A5N5T2J0</accession>
<comment type="similarity">
    <text evidence="10">Belongs to the nuclear hormone receptor family.</text>
</comment>
<feature type="compositionally biased region" description="Polar residues" evidence="11">
    <location>
        <begin position="1"/>
        <end position="11"/>
    </location>
</feature>
<keyword evidence="3 10" id="KW-0863">Zinc-finger</keyword>
<evidence type="ECO:0000256" key="9">
    <source>
        <dbReference type="ARBA" id="ARBA00023242"/>
    </source>
</evidence>
<dbReference type="GO" id="GO:0003700">
    <property type="term" value="F:DNA-binding transcription factor activity"/>
    <property type="evidence" value="ECO:0007669"/>
    <property type="project" value="InterPro"/>
</dbReference>
<evidence type="ECO:0000256" key="6">
    <source>
        <dbReference type="ARBA" id="ARBA00023125"/>
    </source>
</evidence>
<keyword evidence="8 10" id="KW-0675">Receptor</keyword>
<dbReference type="InterPro" id="IPR013088">
    <property type="entry name" value="Znf_NHR/GATA"/>
</dbReference>
<evidence type="ECO:0000259" key="13">
    <source>
        <dbReference type="PROSITE" id="PS51843"/>
    </source>
</evidence>
<dbReference type="EMBL" id="SEYY01012907">
    <property type="protein sequence ID" value="KAB7500731.1"/>
    <property type="molecule type" value="Genomic_DNA"/>
</dbReference>
<feature type="region of interest" description="Disordered" evidence="11">
    <location>
        <begin position="1"/>
        <end position="30"/>
    </location>
</feature>
<gene>
    <name evidence="14" type="primary">Nr2c2</name>
    <name evidence="14" type="ORF">Anas_04930</name>
</gene>
<evidence type="ECO:0000313" key="14">
    <source>
        <dbReference type="EMBL" id="KAB7500731.1"/>
    </source>
</evidence>
<keyword evidence="2 10" id="KW-0479">Metal-binding</keyword>
<dbReference type="GO" id="GO:0043565">
    <property type="term" value="F:sequence-specific DNA binding"/>
    <property type="evidence" value="ECO:0007669"/>
    <property type="project" value="InterPro"/>
</dbReference>
<evidence type="ECO:0000256" key="11">
    <source>
        <dbReference type="SAM" id="MobiDB-lite"/>
    </source>
</evidence>
<reference evidence="14 15" key="1">
    <citation type="journal article" date="2019" name="PLoS Biol.">
        <title>Sex chromosomes control vertical transmission of feminizing Wolbachia symbionts in an isopod.</title>
        <authorList>
            <person name="Becking T."/>
            <person name="Chebbi M.A."/>
            <person name="Giraud I."/>
            <person name="Moumen B."/>
            <person name="Laverre T."/>
            <person name="Caubet Y."/>
            <person name="Peccoud J."/>
            <person name="Gilbert C."/>
            <person name="Cordaux R."/>
        </authorList>
    </citation>
    <scope>NUCLEOTIDE SEQUENCE [LARGE SCALE GENOMIC DNA]</scope>
    <source>
        <strain evidence="14">ANa2</strain>
        <tissue evidence="14">Whole body excluding digestive tract and cuticle</tissue>
    </source>
</reference>
<evidence type="ECO:0000256" key="8">
    <source>
        <dbReference type="ARBA" id="ARBA00023170"/>
    </source>
</evidence>
<proteinExistence type="inferred from homology"/>
<dbReference type="GO" id="GO:0005634">
    <property type="term" value="C:nucleus"/>
    <property type="evidence" value="ECO:0007669"/>
    <property type="project" value="UniProtKB-SubCell"/>
</dbReference>
<feature type="compositionally biased region" description="Polar residues" evidence="11">
    <location>
        <begin position="97"/>
        <end position="106"/>
    </location>
</feature>
<dbReference type="PROSITE" id="PS51030">
    <property type="entry name" value="NUCLEAR_REC_DBD_2"/>
    <property type="match status" value="1"/>
</dbReference>
<dbReference type="InterPro" id="IPR050274">
    <property type="entry name" value="Nuclear_hormone_rcpt_NR2"/>
</dbReference>
<dbReference type="Gene3D" id="1.10.565.10">
    <property type="entry name" value="Retinoid X Receptor"/>
    <property type="match status" value="1"/>
</dbReference>
<dbReference type="InterPro" id="IPR001723">
    <property type="entry name" value="Nuclear_hrmn_rcpt"/>
</dbReference>
<dbReference type="InterPro" id="IPR001628">
    <property type="entry name" value="Znf_hrmn_rcpt"/>
</dbReference>
<dbReference type="InterPro" id="IPR000536">
    <property type="entry name" value="Nucl_hrmn_rcpt_lig-bd"/>
</dbReference>
<feature type="region of interest" description="Disordered" evidence="11">
    <location>
        <begin position="315"/>
        <end position="371"/>
    </location>
</feature>
<dbReference type="Pfam" id="PF00105">
    <property type="entry name" value="zf-C4"/>
    <property type="match status" value="1"/>
</dbReference>
<keyword evidence="15" id="KW-1185">Reference proteome</keyword>
<dbReference type="AlphaFoldDB" id="A0A5N5T2J0"/>
<evidence type="ECO:0000259" key="12">
    <source>
        <dbReference type="PROSITE" id="PS51030"/>
    </source>
</evidence>
<dbReference type="FunFam" id="1.10.565.10:FF:000041">
    <property type="entry name" value="Nuclear hormone receptor HR78"/>
    <property type="match status" value="1"/>
</dbReference>
<comment type="caution">
    <text evidence="14">The sequence shown here is derived from an EMBL/GenBank/DDBJ whole genome shotgun (WGS) entry which is preliminary data.</text>
</comment>
<protein>
    <submittedName>
        <fullName evidence="14">Nuclear receptor subfamily 2 group C member 2</fullName>
    </submittedName>
</protein>
<keyword evidence="5 10" id="KW-0805">Transcription regulation</keyword>
<dbReference type="SUPFAM" id="SSF48508">
    <property type="entry name" value="Nuclear receptor ligand-binding domain"/>
    <property type="match status" value="1"/>
</dbReference>
<dbReference type="FunFam" id="3.30.50.10:FF:000015">
    <property type="entry name" value="Nuclear receptor subfamily 2, group C, member 1"/>
    <property type="match status" value="1"/>
</dbReference>
<feature type="region of interest" description="Disordered" evidence="11">
    <location>
        <begin position="203"/>
        <end position="242"/>
    </location>
</feature>
<keyword evidence="6 10" id="KW-0238">DNA-binding</keyword>
<dbReference type="Gene3D" id="3.30.50.10">
    <property type="entry name" value="Erythroid Transcription Factor GATA-1, subunit A"/>
    <property type="match status" value="1"/>
</dbReference>
<comment type="subcellular location">
    <subcellularLocation>
        <location evidence="1 10">Nucleus</location>
    </subcellularLocation>
</comment>
<feature type="compositionally biased region" description="Basic and acidic residues" evidence="11">
    <location>
        <begin position="334"/>
        <end position="346"/>
    </location>
</feature>
<evidence type="ECO:0000256" key="10">
    <source>
        <dbReference type="RuleBase" id="RU004334"/>
    </source>
</evidence>
<dbReference type="PROSITE" id="PS00031">
    <property type="entry name" value="NUCLEAR_REC_DBD_1"/>
    <property type="match status" value="1"/>
</dbReference>
<evidence type="ECO:0000256" key="1">
    <source>
        <dbReference type="ARBA" id="ARBA00004123"/>
    </source>
</evidence>
<evidence type="ECO:0000313" key="15">
    <source>
        <dbReference type="Proteomes" id="UP000326759"/>
    </source>
</evidence>
<dbReference type="InterPro" id="IPR035500">
    <property type="entry name" value="NHR-like_dom_sf"/>
</dbReference>
<evidence type="ECO:0000256" key="5">
    <source>
        <dbReference type="ARBA" id="ARBA00023015"/>
    </source>
</evidence>
<keyword evidence="4 10" id="KW-0862">Zinc</keyword>